<evidence type="ECO:0000256" key="7">
    <source>
        <dbReference type="PROSITE-ProRule" id="PRU00221"/>
    </source>
</evidence>
<keyword evidence="6" id="KW-0687">Ribonucleoprotein</keyword>
<gene>
    <name evidence="9" type="ORF">HINF_LOCUS13358</name>
</gene>
<keyword evidence="5" id="KW-0539">Nucleus</keyword>
<evidence type="ECO:0000256" key="1">
    <source>
        <dbReference type="ARBA" id="ARBA00004604"/>
    </source>
</evidence>
<keyword evidence="4" id="KW-0677">Repeat</keyword>
<reference evidence="9 10" key="1">
    <citation type="submission" date="2024-07" db="EMBL/GenBank/DDBJ databases">
        <authorList>
            <person name="Akdeniz Z."/>
        </authorList>
    </citation>
    <scope>NUCLEOTIDE SEQUENCE [LARGE SCALE GENOMIC DNA]</scope>
</reference>
<sequence>MPKPVIKAIMRSEDDFVRQDATQRTKFFSAQTKQDPFAVETEFVKARQAAKMSRLFAKPFVSSMGEHIDSVLQVETSTLSSTLAFSASADGCVKLFDLRSAQVLNSIQAHRGMVTGLQSCADLLITCGTDNFLSYYNLVNQKLVLSHQQKLQNSPKGLGFSSTQQFALATNAQTDIYDVQRYDPIISYHGEQQYVAYSKTEPNLVGAVNEIKFTLFDTRMQTSALDFSTKSRLNSLVFNPFQPHQVFLATDDTYAYSFDLRNTAKALDRYGGFPYPIISIDCSPDGRQLALGSNEGTIQLYNVQTISREGDVYLSTLNKRVNQTIEEARAAPYRFSVKSTDCYHNARMGQLNTLKFSTDGFYIISGSDEGNVRCWKSKANQQEKSVSSRQAQAESLNQKLVNKFQNVSELHQILNSRKLPQKIQNQKNRNMTREQGELKKIERMGKRANYLGDQVRKE</sequence>
<feature type="domain" description="Sof1-like protein" evidence="8">
    <location>
        <begin position="377"/>
        <end position="446"/>
    </location>
</feature>
<dbReference type="InterPro" id="IPR007287">
    <property type="entry name" value="Sof1"/>
</dbReference>
<evidence type="ECO:0000256" key="6">
    <source>
        <dbReference type="ARBA" id="ARBA00023274"/>
    </source>
</evidence>
<dbReference type="Proteomes" id="UP001642409">
    <property type="component" value="Unassembled WGS sequence"/>
</dbReference>
<dbReference type="Gene3D" id="2.130.10.10">
    <property type="entry name" value="YVTN repeat-like/Quinoprotein amine dehydrogenase"/>
    <property type="match status" value="2"/>
</dbReference>
<accession>A0ABP1HGK0</accession>
<dbReference type="InterPro" id="IPR001680">
    <property type="entry name" value="WD40_rpt"/>
</dbReference>
<dbReference type="Pfam" id="PF00400">
    <property type="entry name" value="WD40"/>
    <property type="match status" value="2"/>
</dbReference>
<comment type="caution">
    <text evidence="9">The sequence shown here is derived from an EMBL/GenBank/DDBJ whole genome shotgun (WGS) entry which is preliminary data.</text>
</comment>
<comment type="subcellular location">
    <subcellularLocation>
        <location evidence="1">Nucleus</location>
        <location evidence="1">Nucleolus</location>
    </subcellularLocation>
</comment>
<keyword evidence="3 7" id="KW-0853">WD repeat</keyword>
<evidence type="ECO:0000256" key="4">
    <source>
        <dbReference type="ARBA" id="ARBA00022737"/>
    </source>
</evidence>
<evidence type="ECO:0000259" key="8">
    <source>
        <dbReference type="Pfam" id="PF04158"/>
    </source>
</evidence>
<keyword evidence="10" id="KW-1185">Reference proteome</keyword>
<dbReference type="SMART" id="SM00320">
    <property type="entry name" value="WD40"/>
    <property type="match status" value="4"/>
</dbReference>
<evidence type="ECO:0000256" key="5">
    <source>
        <dbReference type="ARBA" id="ARBA00023242"/>
    </source>
</evidence>
<comment type="similarity">
    <text evidence="2">Belongs to the WD repeat DCAF13/WDSOF1 family.</text>
</comment>
<dbReference type="SUPFAM" id="SSF50978">
    <property type="entry name" value="WD40 repeat-like"/>
    <property type="match status" value="1"/>
</dbReference>
<dbReference type="PANTHER" id="PTHR22851">
    <property type="entry name" value="U3 SMALL NUCLEOLAR RNA U3 SNORNA ASSOCIATED PROTEIN"/>
    <property type="match status" value="1"/>
</dbReference>
<evidence type="ECO:0000313" key="9">
    <source>
        <dbReference type="EMBL" id="CAL5994044.1"/>
    </source>
</evidence>
<proteinExistence type="inferred from homology"/>
<protein>
    <submittedName>
        <fullName evidence="9">SOF1_protein</fullName>
    </submittedName>
</protein>
<dbReference type="InterPro" id="IPR015943">
    <property type="entry name" value="WD40/YVTN_repeat-like_dom_sf"/>
</dbReference>
<evidence type="ECO:0000313" key="10">
    <source>
        <dbReference type="Proteomes" id="UP001642409"/>
    </source>
</evidence>
<organism evidence="9 10">
    <name type="scientific">Hexamita inflata</name>
    <dbReference type="NCBI Taxonomy" id="28002"/>
    <lineage>
        <taxon>Eukaryota</taxon>
        <taxon>Metamonada</taxon>
        <taxon>Diplomonadida</taxon>
        <taxon>Hexamitidae</taxon>
        <taxon>Hexamitinae</taxon>
        <taxon>Hexamita</taxon>
    </lineage>
</organism>
<dbReference type="InterPro" id="IPR036322">
    <property type="entry name" value="WD40_repeat_dom_sf"/>
</dbReference>
<feature type="repeat" description="WD" evidence="7">
    <location>
        <begin position="344"/>
        <end position="385"/>
    </location>
</feature>
<dbReference type="Pfam" id="PF04158">
    <property type="entry name" value="Sof1"/>
    <property type="match status" value="1"/>
</dbReference>
<dbReference type="EMBL" id="CAXDID020000031">
    <property type="protein sequence ID" value="CAL5994044.1"/>
    <property type="molecule type" value="Genomic_DNA"/>
</dbReference>
<dbReference type="PANTHER" id="PTHR22851:SF0">
    <property type="entry name" value="DDB1- AND CUL4-ASSOCIATED FACTOR 13"/>
    <property type="match status" value="1"/>
</dbReference>
<evidence type="ECO:0000256" key="3">
    <source>
        <dbReference type="ARBA" id="ARBA00022574"/>
    </source>
</evidence>
<dbReference type="InterPro" id="IPR051733">
    <property type="entry name" value="WD_repeat_DCAF13/WDSOF1"/>
</dbReference>
<name>A0ABP1HGK0_9EUKA</name>
<evidence type="ECO:0000256" key="2">
    <source>
        <dbReference type="ARBA" id="ARBA00005649"/>
    </source>
</evidence>
<dbReference type="PROSITE" id="PS50082">
    <property type="entry name" value="WD_REPEATS_2"/>
    <property type="match status" value="1"/>
</dbReference>